<accession>A0A4Z2IMR9</accession>
<comment type="caution">
    <text evidence="2">The sequence shown here is derived from an EMBL/GenBank/DDBJ whole genome shotgun (WGS) entry which is preliminary data.</text>
</comment>
<protein>
    <submittedName>
        <fullName evidence="2">Uncharacterized protein</fullName>
    </submittedName>
</protein>
<keyword evidence="3" id="KW-1185">Reference proteome</keyword>
<gene>
    <name evidence="2" type="ORF">EYF80_010697</name>
</gene>
<name>A0A4Z2IMR9_9TELE</name>
<reference evidence="2 3" key="1">
    <citation type="submission" date="2019-03" db="EMBL/GenBank/DDBJ databases">
        <title>First draft genome of Liparis tanakae, snailfish: a comprehensive survey of snailfish specific genes.</title>
        <authorList>
            <person name="Kim W."/>
            <person name="Song I."/>
            <person name="Jeong J.-H."/>
            <person name="Kim D."/>
            <person name="Kim S."/>
            <person name="Ryu S."/>
            <person name="Song J.Y."/>
            <person name="Lee S.K."/>
        </authorList>
    </citation>
    <scope>NUCLEOTIDE SEQUENCE [LARGE SCALE GENOMIC DNA]</scope>
    <source>
        <tissue evidence="2">Muscle</tissue>
    </source>
</reference>
<evidence type="ECO:0000256" key="1">
    <source>
        <dbReference type="SAM" id="MobiDB-lite"/>
    </source>
</evidence>
<evidence type="ECO:0000313" key="2">
    <source>
        <dbReference type="EMBL" id="TNN79018.1"/>
    </source>
</evidence>
<dbReference type="AlphaFoldDB" id="A0A4Z2IMR9"/>
<proteinExistence type="predicted"/>
<evidence type="ECO:0000313" key="3">
    <source>
        <dbReference type="Proteomes" id="UP000314294"/>
    </source>
</evidence>
<dbReference type="EMBL" id="SRLO01000068">
    <property type="protein sequence ID" value="TNN79018.1"/>
    <property type="molecule type" value="Genomic_DNA"/>
</dbReference>
<feature type="region of interest" description="Disordered" evidence="1">
    <location>
        <begin position="1"/>
        <end position="22"/>
    </location>
</feature>
<organism evidence="2 3">
    <name type="scientific">Liparis tanakae</name>
    <name type="common">Tanaka's snailfish</name>
    <dbReference type="NCBI Taxonomy" id="230148"/>
    <lineage>
        <taxon>Eukaryota</taxon>
        <taxon>Metazoa</taxon>
        <taxon>Chordata</taxon>
        <taxon>Craniata</taxon>
        <taxon>Vertebrata</taxon>
        <taxon>Euteleostomi</taxon>
        <taxon>Actinopterygii</taxon>
        <taxon>Neopterygii</taxon>
        <taxon>Teleostei</taxon>
        <taxon>Neoteleostei</taxon>
        <taxon>Acanthomorphata</taxon>
        <taxon>Eupercaria</taxon>
        <taxon>Perciformes</taxon>
        <taxon>Cottioidei</taxon>
        <taxon>Cottales</taxon>
        <taxon>Liparidae</taxon>
        <taxon>Liparis</taxon>
    </lineage>
</organism>
<sequence length="88" mass="10014">MEDNRERKLQSKRSQADLKGPILERRPDVKKKKIGHVDMRAAGSPAALRMAPRVSRRQHRHRGSPLCSGFACLFCDPLRVLEPQIGTR</sequence>
<dbReference type="Proteomes" id="UP000314294">
    <property type="component" value="Unassembled WGS sequence"/>
</dbReference>